<evidence type="ECO:0000313" key="9">
    <source>
        <dbReference type="Proteomes" id="UP000265716"/>
    </source>
</evidence>
<dbReference type="InterPro" id="IPR031968">
    <property type="entry name" value="VASt"/>
</dbReference>
<proteinExistence type="predicted"/>
<name>A0A397DYA7_APHAT</name>
<feature type="compositionally biased region" description="Basic and acidic residues" evidence="3">
    <location>
        <begin position="363"/>
        <end position="387"/>
    </location>
</feature>
<dbReference type="Proteomes" id="UP000286510">
    <property type="component" value="Unassembled WGS sequence"/>
</dbReference>
<evidence type="ECO:0000256" key="1">
    <source>
        <dbReference type="ARBA" id="ARBA00004370"/>
    </source>
</evidence>
<keyword evidence="2 4" id="KW-0472">Membrane</keyword>
<evidence type="ECO:0000259" key="5">
    <source>
        <dbReference type="PROSITE" id="PS51778"/>
    </source>
</evidence>
<evidence type="ECO:0000313" key="10">
    <source>
        <dbReference type="Proteomes" id="UP000286510"/>
    </source>
</evidence>
<feature type="region of interest" description="Disordered" evidence="3">
    <location>
        <begin position="360"/>
        <end position="387"/>
    </location>
</feature>
<dbReference type="PROSITE" id="PS51778">
    <property type="entry name" value="VAST"/>
    <property type="match status" value="1"/>
</dbReference>
<evidence type="ECO:0000256" key="2">
    <source>
        <dbReference type="ARBA" id="ARBA00023136"/>
    </source>
</evidence>
<feature type="transmembrane region" description="Helical" evidence="4">
    <location>
        <begin position="166"/>
        <end position="188"/>
    </location>
</feature>
<evidence type="ECO:0000256" key="3">
    <source>
        <dbReference type="SAM" id="MobiDB-lite"/>
    </source>
</evidence>
<organism evidence="6 9">
    <name type="scientific">Aphanomyces astaci</name>
    <name type="common">Crayfish plague agent</name>
    <dbReference type="NCBI Taxonomy" id="112090"/>
    <lineage>
        <taxon>Eukaryota</taxon>
        <taxon>Sar</taxon>
        <taxon>Stramenopiles</taxon>
        <taxon>Oomycota</taxon>
        <taxon>Saprolegniomycetes</taxon>
        <taxon>Saprolegniales</taxon>
        <taxon>Verrucalvaceae</taxon>
        <taxon>Aphanomyces</taxon>
    </lineage>
</organism>
<comment type="subcellular location">
    <subcellularLocation>
        <location evidence="1">Membrane</location>
    </subcellularLocation>
</comment>
<feature type="domain" description="VASt" evidence="5">
    <location>
        <begin position="1"/>
        <end position="141"/>
    </location>
</feature>
<reference evidence="9 10" key="1">
    <citation type="submission" date="2018-08" db="EMBL/GenBank/DDBJ databases">
        <title>Aphanomyces genome sequencing and annotation.</title>
        <authorList>
            <person name="Minardi D."/>
            <person name="Oidtmann B."/>
            <person name="Van Der Giezen M."/>
            <person name="Studholme D.J."/>
        </authorList>
    </citation>
    <scope>NUCLEOTIDE SEQUENCE [LARGE SCALE GENOMIC DNA]</scope>
    <source>
        <strain evidence="7 10">FDL457</strain>
        <strain evidence="6 9">SA</strain>
    </source>
</reference>
<dbReference type="AlphaFoldDB" id="A0A397DYA7"/>
<accession>A0A397DYA7</accession>
<dbReference type="GO" id="GO:0016020">
    <property type="term" value="C:membrane"/>
    <property type="evidence" value="ECO:0007669"/>
    <property type="project" value="UniProtKB-SubCell"/>
</dbReference>
<evidence type="ECO:0000313" key="6">
    <source>
        <dbReference type="EMBL" id="RHY70423.1"/>
    </source>
</evidence>
<evidence type="ECO:0000313" key="7">
    <source>
        <dbReference type="EMBL" id="RHZ20486.1"/>
    </source>
</evidence>
<feature type="transmembrane region" description="Helical" evidence="4">
    <location>
        <begin position="256"/>
        <end position="278"/>
    </location>
</feature>
<evidence type="ECO:0000256" key="4">
    <source>
        <dbReference type="SAM" id="Phobius"/>
    </source>
</evidence>
<dbReference type="Pfam" id="PF16016">
    <property type="entry name" value="VASt"/>
    <property type="match status" value="1"/>
</dbReference>
<dbReference type="EMBL" id="QUTF01012959">
    <property type="protein sequence ID" value="RHZ20491.1"/>
    <property type="molecule type" value="Genomic_DNA"/>
</dbReference>
<sequence>MVGETNVTVSQWADKPMAYTAFNRPETTLSAPAQSQPPKSTGTTIRRDLSLRYCTYTYAPGQRLVVSVTPSVHDAPFCDYFRAESRWVFDASLSSAHECSLVSGMRLNWAKSTFLKGQKPVHCQGQGPVAAAASEDGRKKDQDDVATMATTKKLDPDTSLRLLRRLNVVGVVVLVVPLLQLMATLYNLRTATNESIRLQKQHQVLLSQLIDKMKCVKSNCALACQCLGVLFIGGCSQTKATRLNCLTFQFAYDPSMSAYLIVWSAVLFTILLSTPLALAATTPSDVWETNNNRVIVFHHRHGYVSTESNVIATEEHAALRRLIASIEAPSNDEASHRRAGIPAEYAVNLMQPFGGASASAEIAAHDKQKAEASSLDKAHSGTSAEKKADRGDIFYEKLIIFKTSHDRVKENAESDNKRLSSRDVSQEADRGQMAKQRQTVT</sequence>
<comment type="caution">
    <text evidence="6">The sequence shown here is derived from an EMBL/GenBank/DDBJ whole genome shotgun (WGS) entry which is preliminary data.</text>
</comment>
<gene>
    <name evidence="7" type="ORF">DYB26_008061</name>
    <name evidence="8" type="ORF">DYB26_012878</name>
    <name evidence="6" type="ORF">DYB38_008632</name>
</gene>
<feature type="region of interest" description="Disordered" evidence="3">
    <location>
        <begin position="405"/>
        <end position="441"/>
    </location>
</feature>
<dbReference type="EMBL" id="QUTF01012960">
    <property type="protein sequence ID" value="RHZ20486.1"/>
    <property type="molecule type" value="Genomic_DNA"/>
</dbReference>
<keyword evidence="4" id="KW-1133">Transmembrane helix</keyword>
<protein>
    <recommendedName>
        <fullName evidence="5">VASt domain-containing protein</fullName>
    </recommendedName>
</protein>
<evidence type="ECO:0000313" key="8">
    <source>
        <dbReference type="EMBL" id="RHZ20491.1"/>
    </source>
</evidence>
<dbReference type="EMBL" id="QUTC01003360">
    <property type="protein sequence ID" value="RHY70423.1"/>
    <property type="molecule type" value="Genomic_DNA"/>
</dbReference>
<keyword evidence="4" id="KW-0812">Transmembrane</keyword>
<dbReference type="VEuPathDB" id="FungiDB:H257_17662"/>
<feature type="compositionally biased region" description="Basic and acidic residues" evidence="3">
    <location>
        <begin position="405"/>
        <end position="432"/>
    </location>
</feature>
<dbReference type="Proteomes" id="UP000265716">
    <property type="component" value="Unassembled WGS sequence"/>
</dbReference>